<evidence type="ECO:0000313" key="1">
    <source>
        <dbReference type="EnsemblMetazoa" id="tetur24g01990.1"/>
    </source>
</evidence>
<dbReference type="EMBL" id="CAEY01000644">
    <property type="status" value="NOT_ANNOTATED_CDS"/>
    <property type="molecule type" value="Genomic_DNA"/>
</dbReference>
<reference evidence="1" key="2">
    <citation type="submission" date="2015-06" db="UniProtKB">
        <authorList>
            <consortium name="EnsemblMetazoa"/>
        </authorList>
    </citation>
    <scope>IDENTIFICATION</scope>
</reference>
<keyword evidence="2" id="KW-1185">Reference proteome</keyword>
<name>T1KWK8_TETUR</name>
<dbReference type="EnsemblMetazoa" id="tetur24g01990.1">
    <property type="protein sequence ID" value="tetur24g01990.1"/>
    <property type="gene ID" value="tetur24g01990"/>
</dbReference>
<evidence type="ECO:0000313" key="2">
    <source>
        <dbReference type="Proteomes" id="UP000015104"/>
    </source>
</evidence>
<protein>
    <submittedName>
        <fullName evidence="1">Uncharacterized protein</fullName>
    </submittedName>
</protein>
<dbReference type="AlphaFoldDB" id="T1KWK8"/>
<dbReference type="Proteomes" id="UP000015104">
    <property type="component" value="Unassembled WGS sequence"/>
</dbReference>
<proteinExistence type="predicted"/>
<dbReference type="HOGENOM" id="CLU_2161571_0_0_1"/>
<reference evidence="2" key="1">
    <citation type="submission" date="2011-08" db="EMBL/GenBank/DDBJ databases">
        <authorList>
            <person name="Rombauts S."/>
        </authorList>
    </citation>
    <scope>NUCLEOTIDE SEQUENCE</scope>
    <source>
        <strain evidence="2">London</strain>
    </source>
</reference>
<accession>T1KWK8</accession>
<organism evidence="1 2">
    <name type="scientific">Tetranychus urticae</name>
    <name type="common">Two-spotted spider mite</name>
    <dbReference type="NCBI Taxonomy" id="32264"/>
    <lineage>
        <taxon>Eukaryota</taxon>
        <taxon>Metazoa</taxon>
        <taxon>Ecdysozoa</taxon>
        <taxon>Arthropoda</taxon>
        <taxon>Chelicerata</taxon>
        <taxon>Arachnida</taxon>
        <taxon>Acari</taxon>
        <taxon>Acariformes</taxon>
        <taxon>Trombidiformes</taxon>
        <taxon>Prostigmata</taxon>
        <taxon>Eleutherengona</taxon>
        <taxon>Raphignathae</taxon>
        <taxon>Tetranychoidea</taxon>
        <taxon>Tetranychidae</taxon>
        <taxon>Tetranychus</taxon>
    </lineage>
</organism>
<sequence>MLTGENLFFLEDNVRSKSIWTPFGSEKIDEQLSRSNAQQLRCGLVICQFPNNLLSGFLSFTISYSRNSCVQGKSGWLGRRLGLGFGPMKDKASDNNYTLKKWITSFKRFKT</sequence>